<dbReference type="Pfam" id="PF07727">
    <property type="entry name" value="RVT_2"/>
    <property type="match status" value="1"/>
</dbReference>
<keyword evidence="3" id="KW-1185">Reference proteome</keyword>
<dbReference type="PANTHER" id="PTHR11439:SF503">
    <property type="entry name" value="CYSTEINE-RICH RLK (RECEPTOR-LIKE PROTEIN KINASE) 8"/>
    <property type="match status" value="1"/>
</dbReference>
<evidence type="ECO:0000313" key="3">
    <source>
        <dbReference type="Proteomes" id="UP001630127"/>
    </source>
</evidence>
<accession>A0ABD2ZN38</accession>
<reference evidence="2 3" key="1">
    <citation type="submission" date="2024-11" db="EMBL/GenBank/DDBJ databases">
        <title>A near-complete genome assembly of Cinchona calisaya.</title>
        <authorList>
            <person name="Lian D.C."/>
            <person name="Zhao X.W."/>
            <person name="Wei L."/>
        </authorList>
    </citation>
    <scope>NUCLEOTIDE SEQUENCE [LARGE SCALE GENOMIC DNA]</scope>
    <source>
        <tissue evidence="2">Nenye</tissue>
    </source>
</reference>
<name>A0ABD2ZN38_9GENT</name>
<dbReference type="EMBL" id="JBJUIK010000008">
    <property type="protein sequence ID" value="KAL3519542.1"/>
    <property type="molecule type" value="Genomic_DNA"/>
</dbReference>
<organism evidence="2 3">
    <name type="scientific">Cinchona calisaya</name>
    <dbReference type="NCBI Taxonomy" id="153742"/>
    <lineage>
        <taxon>Eukaryota</taxon>
        <taxon>Viridiplantae</taxon>
        <taxon>Streptophyta</taxon>
        <taxon>Embryophyta</taxon>
        <taxon>Tracheophyta</taxon>
        <taxon>Spermatophyta</taxon>
        <taxon>Magnoliopsida</taxon>
        <taxon>eudicotyledons</taxon>
        <taxon>Gunneridae</taxon>
        <taxon>Pentapetalae</taxon>
        <taxon>asterids</taxon>
        <taxon>lamiids</taxon>
        <taxon>Gentianales</taxon>
        <taxon>Rubiaceae</taxon>
        <taxon>Cinchonoideae</taxon>
        <taxon>Cinchoneae</taxon>
        <taxon>Cinchona</taxon>
    </lineage>
</organism>
<protein>
    <recommendedName>
        <fullName evidence="1">Reverse transcriptase Ty1/copia-type domain-containing protein</fullName>
    </recommendedName>
</protein>
<dbReference type="AlphaFoldDB" id="A0ABD2ZN38"/>
<gene>
    <name evidence="2" type="ORF">ACH5RR_017691</name>
</gene>
<feature type="domain" description="Reverse transcriptase Ty1/copia-type" evidence="1">
    <location>
        <begin position="63"/>
        <end position="306"/>
    </location>
</feature>
<proteinExistence type="predicted"/>
<dbReference type="PANTHER" id="PTHR11439">
    <property type="entry name" value="GAG-POL-RELATED RETROTRANSPOSON"/>
    <property type="match status" value="1"/>
</dbReference>
<comment type="caution">
    <text evidence="2">The sequence shown here is derived from an EMBL/GenBank/DDBJ whole genome shotgun (WGS) entry which is preliminary data.</text>
</comment>
<evidence type="ECO:0000259" key="1">
    <source>
        <dbReference type="Pfam" id="PF07727"/>
    </source>
</evidence>
<dbReference type="InterPro" id="IPR043502">
    <property type="entry name" value="DNA/RNA_pol_sf"/>
</dbReference>
<dbReference type="SUPFAM" id="SSF56672">
    <property type="entry name" value="DNA/RNA polymerases"/>
    <property type="match status" value="1"/>
</dbReference>
<sequence length="393" mass="45705">MPETSSWLDERKDDPPVRGTRLLSDIYQRCNIAICEPADHKEALGNPKWKKAMGDELFMIEKNKTWELVDKPQDMKVIGVKWVFRTKLNADGSINKKKARLVVKGYAQIFGVDYFDTFAPVSRLDTIRLLFALSAQLGWKVHQMDVKSAFLNGILEEEIYVEQPEGVVVEGKEDRVYRLHKALYGLKQAPRAWYSRIDDYLLGFGFEKSLSESTLYVKYNSNENLVISLYVGDLLITRSSAKLIDKFKQDMMQAFEMTDLGLMTFFLGMEIEQRKYEFLICQKNYAKEILKKFRMEDCKEMTTPMNQKQKLSKDDGVEKVDETYYRSLIGCLMYLTVTRPDILYAVSVLSRFMHCPSGKHLKATKRIVKYVKGTINYGVKFQKEPKYEAVWVF</sequence>
<evidence type="ECO:0000313" key="2">
    <source>
        <dbReference type="EMBL" id="KAL3519542.1"/>
    </source>
</evidence>
<dbReference type="Proteomes" id="UP001630127">
    <property type="component" value="Unassembled WGS sequence"/>
</dbReference>
<dbReference type="InterPro" id="IPR013103">
    <property type="entry name" value="RVT_2"/>
</dbReference>